<dbReference type="PANTHER" id="PTHR37176:SF1">
    <property type="entry name" value="PROTEIN DOUBLE-STRAND BREAK FORMATION"/>
    <property type="match status" value="1"/>
</dbReference>
<reference evidence="1 2" key="1">
    <citation type="journal article" date="2021" name="BMC Genomics">
        <title>Datura genome reveals duplications of psychoactive alkaloid biosynthetic genes and high mutation rate following tissue culture.</title>
        <authorList>
            <person name="Rajewski A."/>
            <person name="Carter-House D."/>
            <person name="Stajich J."/>
            <person name="Litt A."/>
        </authorList>
    </citation>
    <scope>NUCLEOTIDE SEQUENCE [LARGE SCALE GENOMIC DNA]</scope>
    <source>
        <strain evidence="1">AR-01</strain>
    </source>
</reference>
<keyword evidence="2" id="KW-1185">Reference proteome</keyword>
<dbReference type="InterPro" id="IPR044969">
    <property type="entry name" value="DFO"/>
</dbReference>
<gene>
    <name evidence="1" type="ORF">HAX54_045386</name>
</gene>
<dbReference type="EMBL" id="JACEIK010007012">
    <property type="protein sequence ID" value="MCE3049612.1"/>
    <property type="molecule type" value="Genomic_DNA"/>
</dbReference>
<evidence type="ECO:0000313" key="1">
    <source>
        <dbReference type="EMBL" id="MCE3049612.1"/>
    </source>
</evidence>
<accession>A0ABS8WHR3</accession>
<comment type="caution">
    <text evidence="1">The sequence shown here is derived from an EMBL/GenBank/DDBJ whole genome shotgun (WGS) entry which is preliminary data.</text>
</comment>
<evidence type="ECO:0000313" key="2">
    <source>
        <dbReference type="Proteomes" id="UP000823775"/>
    </source>
</evidence>
<dbReference type="PANTHER" id="PTHR37176">
    <property type="entry name" value="F10K1.23"/>
    <property type="match status" value="1"/>
</dbReference>
<dbReference type="Proteomes" id="UP000823775">
    <property type="component" value="Unassembled WGS sequence"/>
</dbReference>
<sequence>MSTAVSQQISLFRSQVESRRFDEGTLRVLESVLASSDFKSLEEMVSTLKQFMRHESLCIIQEISGKSAEQKLLIVDFLVRVFAFIGDTESCLALRYEALLMREQKATSDQRLLVSYSEWLTFAEHSLESGYCSIAKKACEKALLCSEMNIVDDPANDFVIEKIKKLKDVAVISASSKSGMFKYFIKSLLCFIVNALPLSVPGMYVNGIKEFGGMTSKCLLEHAQAAEYFKNKNILQNSQRSYISVEPKSSGSTLFKDGIKRRHKRLLNEYRLLKLDEIIFGDMQNRME</sequence>
<protein>
    <submittedName>
        <fullName evidence="1">Uncharacterized protein</fullName>
    </submittedName>
</protein>
<organism evidence="1 2">
    <name type="scientific">Datura stramonium</name>
    <name type="common">Jimsonweed</name>
    <name type="synonym">Common thornapple</name>
    <dbReference type="NCBI Taxonomy" id="4076"/>
    <lineage>
        <taxon>Eukaryota</taxon>
        <taxon>Viridiplantae</taxon>
        <taxon>Streptophyta</taxon>
        <taxon>Embryophyta</taxon>
        <taxon>Tracheophyta</taxon>
        <taxon>Spermatophyta</taxon>
        <taxon>Magnoliopsida</taxon>
        <taxon>eudicotyledons</taxon>
        <taxon>Gunneridae</taxon>
        <taxon>Pentapetalae</taxon>
        <taxon>asterids</taxon>
        <taxon>lamiids</taxon>
        <taxon>Solanales</taxon>
        <taxon>Solanaceae</taxon>
        <taxon>Solanoideae</taxon>
        <taxon>Datureae</taxon>
        <taxon>Datura</taxon>
    </lineage>
</organism>
<name>A0ABS8WHR3_DATST</name>
<proteinExistence type="predicted"/>